<reference evidence="2 3" key="1">
    <citation type="submission" date="2014-02" db="EMBL/GenBank/DDBJ databases">
        <title>The genome sequence of Colletotrichum salicis CBS 607.94.</title>
        <authorList>
            <person name="Baroncelli R."/>
            <person name="Thon M.R."/>
        </authorList>
    </citation>
    <scope>NUCLEOTIDE SEQUENCE [LARGE SCALE GENOMIC DNA]</scope>
    <source>
        <strain evidence="2 3">CBS 607.94</strain>
    </source>
</reference>
<dbReference type="Proteomes" id="UP000070121">
    <property type="component" value="Unassembled WGS sequence"/>
</dbReference>
<feature type="region of interest" description="Disordered" evidence="1">
    <location>
        <begin position="17"/>
        <end position="64"/>
    </location>
</feature>
<comment type="caution">
    <text evidence="2">The sequence shown here is derived from an EMBL/GenBank/DDBJ whole genome shotgun (WGS) entry which is preliminary data.</text>
</comment>
<dbReference type="EMBL" id="JFFI01002071">
    <property type="protein sequence ID" value="KXH44448.1"/>
    <property type="molecule type" value="Genomic_DNA"/>
</dbReference>
<evidence type="ECO:0000313" key="2">
    <source>
        <dbReference type="EMBL" id="KXH44448.1"/>
    </source>
</evidence>
<organism evidence="2 3">
    <name type="scientific">Colletotrichum salicis</name>
    <dbReference type="NCBI Taxonomy" id="1209931"/>
    <lineage>
        <taxon>Eukaryota</taxon>
        <taxon>Fungi</taxon>
        <taxon>Dikarya</taxon>
        <taxon>Ascomycota</taxon>
        <taxon>Pezizomycotina</taxon>
        <taxon>Sordariomycetes</taxon>
        <taxon>Hypocreomycetidae</taxon>
        <taxon>Glomerellales</taxon>
        <taxon>Glomerellaceae</taxon>
        <taxon>Colletotrichum</taxon>
        <taxon>Colletotrichum acutatum species complex</taxon>
    </lineage>
</organism>
<dbReference type="AlphaFoldDB" id="A0A135T8I1"/>
<proteinExistence type="predicted"/>
<evidence type="ECO:0000313" key="3">
    <source>
        <dbReference type="Proteomes" id="UP000070121"/>
    </source>
</evidence>
<sequence length="86" mass="8967">MPGSDRAVVAEALDAVGGSSRSRNAAIKKGGRLTQSGTRKSTAKITKKKQSKKAPPRGSARNFPYRQCVTRATKAPGHNVDTGAAC</sequence>
<protein>
    <submittedName>
        <fullName evidence="2">Uncharacterized protein</fullName>
    </submittedName>
</protein>
<name>A0A135T8I1_9PEZI</name>
<gene>
    <name evidence="2" type="ORF">CSAL01_07190</name>
</gene>
<accession>A0A135T8I1</accession>
<keyword evidence="3" id="KW-1185">Reference proteome</keyword>
<feature type="compositionally biased region" description="Basic residues" evidence="1">
    <location>
        <begin position="41"/>
        <end position="55"/>
    </location>
</feature>
<evidence type="ECO:0000256" key="1">
    <source>
        <dbReference type="SAM" id="MobiDB-lite"/>
    </source>
</evidence>
<dbReference type="OrthoDB" id="4850586at2759"/>